<evidence type="ECO:0008006" key="3">
    <source>
        <dbReference type="Google" id="ProtNLM"/>
    </source>
</evidence>
<accession>U1YE96</accession>
<comment type="caution">
    <text evidence="1">The sequence shown here is derived from an EMBL/GenBank/DDBJ whole genome shotgun (WGS) entry which is preliminary data.</text>
</comment>
<sequence length="72" mass="7751">MVETKTANKREETRMDIAAMATSLKAASLGTAVSLAVTKKAMDTQKEAGAQLVELLEKSMQPHLGNHINIRA</sequence>
<evidence type="ECO:0000313" key="1">
    <source>
        <dbReference type="EMBL" id="ERI10417.1"/>
    </source>
</evidence>
<keyword evidence="2" id="KW-1185">Reference proteome</keyword>
<gene>
    <name evidence="1" type="ORF">HMPREF0083_01496</name>
</gene>
<dbReference type="Pfam" id="PF14070">
    <property type="entry name" value="YjfB_motility"/>
    <property type="match status" value="1"/>
</dbReference>
<proteinExistence type="predicted"/>
<dbReference type="HOGENOM" id="CLU_189781_3_2_9"/>
<dbReference type="EMBL" id="AWSJ01000096">
    <property type="protein sequence ID" value="ERI10417.1"/>
    <property type="molecule type" value="Genomic_DNA"/>
</dbReference>
<dbReference type="PATRIC" id="fig|649747.3.peg.1357"/>
<dbReference type="STRING" id="649747.HMPREF0083_01496"/>
<evidence type="ECO:0000313" key="2">
    <source>
        <dbReference type="Proteomes" id="UP000016511"/>
    </source>
</evidence>
<dbReference type="AlphaFoldDB" id="U1YE96"/>
<protein>
    <recommendedName>
        <fullName evidence="3">Motility protein</fullName>
    </recommendedName>
</protein>
<organism evidence="1 2">
    <name type="scientific">Aneurinibacillus aneurinilyticus ATCC 12856</name>
    <dbReference type="NCBI Taxonomy" id="649747"/>
    <lineage>
        <taxon>Bacteria</taxon>
        <taxon>Bacillati</taxon>
        <taxon>Bacillota</taxon>
        <taxon>Bacilli</taxon>
        <taxon>Bacillales</taxon>
        <taxon>Paenibacillaceae</taxon>
        <taxon>Aneurinibacillus group</taxon>
        <taxon>Aneurinibacillus</taxon>
    </lineage>
</organism>
<dbReference type="Proteomes" id="UP000016511">
    <property type="component" value="Unassembled WGS sequence"/>
</dbReference>
<reference evidence="1 2" key="1">
    <citation type="submission" date="2013-08" db="EMBL/GenBank/DDBJ databases">
        <authorList>
            <person name="Weinstock G."/>
            <person name="Sodergren E."/>
            <person name="Wylie T."/>
            <person name="Fulton L."/>
            <person name="Fulton R."/>
            <person name="Fronick C."/>
            <person name="O'Laughlin M."/>
            <person name="Godfrey J."/>
            <person name="Miner T."/>
            <person name="Herter B."/>
            <person name="Appelbaum E."/>
            <person name="Cordes M."/>
            <person name="Lek S."/>
            <person name="Wollam A."/>
            <person name="Pepin K.H."/>
            <person name="Palsikar V.B."/>
            <person name="Mitreva M."/>
            <person name="Wilson R.K."/>
        </authorList>
    </citation>
    <scope>NUCLEOTIDE SEQUENCE [LARGE SCALE GENOMIC DNA]</scope>
    <source>
        <strain evidence="1 2">ATCC 12856</strain>
    </source>
</reference>
<name>U1YE96_ANEAE</name>
<dbReference type="InterPro" id="IPR025906">
    <property type="entry name" value="YjfB_motility"/>
</dbReference>